<evidence type="ECO:0000256" key="3">
    <source>
        <dbReference type="ARBA" id="ARBA00022670"/>
    </source>
</evidence>
<organism evidence="12 13">
    <name type="scientific">Cephalotrichum gorgonifer</name>
    <dbReference type="NCBI Taxonomy" id="2041049"/>
    <lineage>
        <taxon>Eukaryota</taxon>
        <taxon>Fungi</taxon>
        <taxon>Dikarya</taxon>
        <taxon>Ascomycota</taxon>
        <taxon>Pezizomycotina</taxon>
        <taxon>Sordariomycetes</taxon>
        <taxon>Hypocreomycetidae</taxon>
        <taxon>Microascales</taxon>
        <taxon>Microascaceae</taxon>
        <taxon>Cephalotrichum</taxon>
    </lineage>
</organism>
<feature type="compositionally biased region" description="Polar residues" evidence="8">
    <location>
        <begin position="747"/>
        <end position="795"/>
    </location>
</feature>
<keyword evidence="5 7" id="KW-0378">Hydrolase</keyword>
<dbReference type="SUPFAM" id="SSF109604">
    <property type="entry name" value="HD-domain/PDEase-like"/>
    <property type="match status" value="1"/>
</dbReference>
<sequence>MDSSKYHIVYVNRRVREDRVVRAAPTSEGGVVDPQEIGSLGNDIEALLKYNDVHLCATGASCLAKLVELQEASATDLKPTVVLIDTPHDERIPASDPRSRSTSLQSKTSTEAEIYTPDDEVNGLELLQRVLTEAHLRNLSKLVVPIPVISFAPPPGDGAEGSSIPPVSSSEPCTVDPMLLQRCIDLGAADVIVSPINSKCMTSVGVQAYRAHKEAAREQEALNEVRRGRKLSWVGVNEEKPFAYLREAMVSGLMKGICRLGGDVDDSVGNFKIAVSTERQAAIAEAIGRWHFCAHDFTDDELLVAAMVMFKHALNMPALAKWRIPTDQLIDFLVACRVTYNSFVPYHNFRHVVDVLQATFHFLVSMGTLAPYPVALGSTDVLPAKSPIANLLGPFEGLTLLVTAIGHDVGHPGVNNGFLINLNAPLAQLYNDRSVLESFHCAAYSQILRRYWPSVFEDAKMRSLLISSILSTDMGLHFDYMKKLADAQARLREPNVVDGWDSRMIEEHKTLACSLLIKCADISNVARQHSTALQWMYILADEFSRQASMEGELGIPTSLVAPPKKDAISLSKAQLGFMKLFAIPLFKGVADVIPTMTYTVEELAINSDIFEAGLREEQVSTVSQCPGSSAGGCCDFPLDPEATQTPETAIMTTPAAATAMGDEGEVSISPLDGEGLPEPGYFAEPVANLAEPERPMSSPSGEYKDDNGLITTFDPVADFAASDPFNMRYRLDSYDHGKSGKQRCSETTDGSNSAPYSGDWTSQATSATTGKMPLSPSTQGTSIGSRESLDCQTSKTKSEIVVPEIQVPSGERADGTELETEVPRRSTLELQRQLTFTTSSFRKKRKVTRNSARDRDLVTPRSPLAGTILADTVLPSCEPVENDDDSDDEDEDDEDDNDRASFSFSAASNSSFPTVRPSSGLPARLQTQVSSLVSADYASSTASSPSTAYAELSIDTEPTSVTTTEAGAEPYSSSARTRSPARHPRRAIMSGDGDCNRSSSPLKRRASSMDPEPDETAADQPGPGFPRAMSVDSPDSGPGYGENPDAVPPLSEQLKIIQTLQRAFNETPVQDGDVAVVVSKSWVNKALALGGDPKFAKDAQPGDTLGPIDNSDIIQELIPAKPEPFVRLKPGIALEETCELFSVDAWDLVYKWYGLEDGQYPIWRQASNFQTDPDCPPSVVYELHPPVFTVHRLWSEVSGITLTDQQKASKPPLVLARRGVYAYNTFLKEIKDELGIPYDRKIRLWEVDRTIPESNDLQPSSNPVITPPTTPSGSEQNPQDSWHTLLLDLPTWSQVDRSRRTIVGGGGSDQTGNPKYNGKATLNVYSLVADKTLVVEESTEGGGWVSTTKAQSSRVNGRLAPNKLTTQSRSTSGRNSPASTTGPVTRGRAGKKKSWRGDGAVGLQNLGNTCYMNSALQCVRSVEELTKYFLSEEYVEEINQDNVLGFHGKMAMAYGNLLRDIYHSSYDSVRPSSFKSTTGQCRPTFASWGQQDSQEFLGFLLDALQEDLNRVKKKPYIEKPDSTDEMINDEAAIAKMADDVWEITKRRDDSVIADLFTGLYKSTLKCPVCHKISITFDPFNNLTLPLPVENLWSKAVRFYPLNDAPVDLEVDIPQHSSIEVMKQFIAERTGVPVERLIGAEEFKSKFFKIYDDSMDVSDEIQSNDVPTIHELECAPSNWPPRPVATERRPRKTDSENLESDDESWDDPRCDRMAVTVFHRHDARYSRGYKKDDTVPPHFIILTREEARSQDAIRRKILEKVASFSTWSILTEGEDTDTETADNTDADMALTSDADSGDSKVVAKSVEGEDDMVDVAMKDVPGKGAQTSNARTAPAILKQFNTRRPDWVDPDTFLDPRLQNLFEMSYFTDGRNSDGVMATGWSTVDETRQFPSLSSRLPEPDMSVDQDNPSTESWPNGNGSDNESGSDKASSNVPSQTRMMEESSGEEVVSYKNLNRMGGRGKQKYKVGGRGRPGKPGKTYSKKEQRRAMKAQRNRQMSEASQYDDVPPQPVVPSLSEEGALIHLGEGIVVDWSDEAWDTVFGKTTEEFGDRRGAKTFVDIEELKDPGLLARRKMRTSRRTAGITLDDCLEEFERAEVLSEQDMWYCPRCKEHRRASKKFDLWKTPDILVCHLKRFSSSHYRRDKIDIKVSFPVEGLNLESRVLRKEDGKDEIYDLIGVDEHYGGLGGGHYTATAKNFMDGEWYHYNDSSVSKVKDPSSVVSHAAYLLFYRRRSSMPLGGPRFEEICERFDGRLDDEADGPGSGDDQEVGGSSLYGSSTAGKTEPGAIRLRGGSRGLDSSNLANDGGLPSYTSVQASIEDEGIEMDESSNTAAASAYSTGWSFGQLDGPEETGEEDMGKTSLVDYASDDAHQDSASEGRDSFMDTDFPLPGGSGPYSSAAGTGDEPAPGEYSEPAGVAADGTTQITWSEGWRGSQNQDSDAVAEIRLEDESKEQ</sequence>
<dbReference type="EC" id="3.1.4.-" evidence="7"/>
<comment type="caution">
    <text evidence="12">The sequence shown here is derived from an EMBL/GenBank/DDBJ whole genome shotgun (WGS) entry which is preliminary data.</text>
</comment>
<dbReference type="Gene3D" id="3.30.2230.10">
    <property type="entry name" value="DUSP-like"/>
    <property type="match status" value="1"/>
</dbReference>
<comment type="catalytic activity">
    <reaction evidence="1">
        <text>Thiol-dependent hydrolysis of ester, thioester, amide, peptide and isopeptide bonds formed by the C-terminal Gly of ubiquitin (a 76-residue protein attached to proteins as an intracellular targeting signal).</text>
        <dbReference type="EC" id="3.4.19.12"/>
    </reaction>
</comment>
<dbReference type="PROSITE" id="PS51283">
    <property type="entry name" value="DUSP"/>
    <property type="match status" value="1"/>
</dbReference>
<dbReference type="SUPFAM" id="SSF54001">
    <property type="entry name" value="Cysteine proteinases"/>
    <property type="match status" value="1"/>
</dbReference>
<feature type="compositionally biased region" description="Low complexity" evidence="8">
    <location>
        <begin position="934"/>
        <end position="950"/>
    </location>
</feature>
<dbReference type="InterPro" id="IPR038765">
    <property type="entry name" value="Papain-like_cys_pep_sf"/>
</dbReference>
<feature type="region of interest" description="Disordered" evidence="8">
    <location>
        <begin position="2251"/>
        <end position="2310"/>
    </location>
</feature>
<feature type="compositionally biased region" description="Basic and acidic residues" evidence="8">
    <location>
        <begin position="734"/>
        <end position="746"/>
    </location>
</feature>
<proteinExistence type="inferred from homology"/>
<evidence type="ECO:0000259" key="10">
    <source>
        <dbReference type="PROSITE" id="PS51283"/>
    </source>
</evidence>
<accession>A0AAE8N0T9</accession>
<dbReference type="Gene3D" id="3.90.70.10">
    <property type="entry name" value="Cysteine proteinases"/>
    <property type="match status" value="2"/>
</dbReference>
<comment type="cofactor">
    <cofactor evidence="7">
        <name>a divalent metal cation</name>
        <dbReference type="ChEBI" id="CHEBI:60240"/>
    </cofactor>
    <text evidence="7">Binds 2 divalent metal cations per subunit. Site 1 may preferentially bind zinc ions, while site 2 has a preference for magnesium and/or manganese ions.</text>
</comment>
<feature type="compositionally biased region" description="Basic and acidic residues" evidence="8">
    <location>
        <begin position="2441"/>
        <end position="2452"/>
    </location>
</feature>
<feature type="compositionally biased region" description="Basic residues" evidence="8">
    <location>
        <begin position="1958"/>
        <end position="1974"/>
    </location>
</feature>
<feature type="compositionally biased region" description="Basic and acidic residues" evidence="8">
    <location>
        <begin position="2368"/>
        <end position="2380"/>
    </location>
</feature>
<dbReference type="PROSITE" id="PS00973">
    <property type="entry name" value="USP_2"/>
    <property type="match status" value="1"/>
</dbReference>
<feature type="compositionally biased region" description="Acidic residues" evidence="8">
    <location>
        <begin position="880"/>
        <end position="897"/>
    </location>
</feature>
<name>A0AAE8N0T9_9PEZI</name>
<dbReference type="InterPro" id="IPR002073">
    <property type="entry name" value="PDEase_catalytic_dom"/>
</dbReference>
<feature type="compositionally biased region" description="Polar residues" evidence="8">
    <location>
        <begin position="100"/>
        <end position="111"/>
    </location>
</feature>
<evidence type="ECO:0000256" key="7">
    <source>
        <dbReference type="RuleBase" id="RU363067"/>
    </source>
</evidence>
<dbReference type="Gene3D" id="1.10.1300.10">
    <property type="entry name" value="3'5'-cyclic nucleotide phosphodiesterase, catalytic domain"/>
    <property type="match status" value="1"/>
</dbReference>
<dbReference type="Pfam" id="PF00233">
    <property type="entry name" value="PDEase_I"/>
    <property type="match status" value="1"/>
</dbReference>
<dbReference type="InterPro" id="IPR003607">
    <property type="entry name" value="HD/PDEase_dom"/>
</dbReference>
<dbReference type="InterPro" id="IPR050185">
    <property type="entry name" value="Ub_carboxyl-term_hydrolase"/>
</dbReference>
<feature type="region of interest" description="Disordered" evidence="8">
    <location>
        <begin position="734"/>
        <end position="826"/>
    </location>
</feature>
<keyword evidence="7" id="KW-0479">Metal-binding</keyword>
<gene>
    <name evidence="12" type="ORF">DNG_05402</name>
</gene>
<reference evidence="12" key="1">
    <citation type="submission" date="2018-03" db="EMBL/GenBank/DDBJ databases">
        <authorList>
            <person name="Guldener U."/>
        </authorList>
    </citation>
    <scope>NUCLEOTIDE SEQUENCE</scope>
</reference>
<dbReference type="PANTHER" id="PTHR21646:SF24">
    <property type="entry name" value="UBIQUITIN CARBOXYL-TERMINAL HYDROLASE"/>
    <property type="match status" value="1"/>
</dbReference>
<feature type="compositionally biased region" description="Polar residues" evidence="8">
    <location>
        <begin position="1345"/>
        <end position="1355"/>
    </location>
</feature>
<evidence type="ECO:0000259" key="11">
    <source>
        <dbReference type="PROSITE" id="PS51845"/>
    </source>
</evidence>
<dbReference type="InterPro" id="IPR001394">
    <property type="entry name" value="Peptidase_C19_UCH"/>
</dbReference>
<evidence type="ECO:0000313" key="13">
    <source>
        <dbReference type="Proteomes" id="UP001187682"/>
    </source>
</evidence>
<feature type="region of interest" description="Disordered" evidence="8">
    <location>
        <begin position="2368"/>
        <end position="2452"/>
    </location>
</feature>
<dbReference type="PROSITE" id="PS00972">
    <property type="entry name" value="USP_1"/>
    <property type="match status" value="1"/>
</dbReference>
<dbReference type="GO" id="GO:0006508">
    <property type="term" value="P:proteolysis"/>
    <property type="evidence" value="ECO:0007669"/>
    <property type="project" value="UniProtKB-KW"/>
</dbReference>
<feature type="compositionally biased region" description="Basic and acidic residues" evidence="8">
    <location>
        <begin position="811"/>
        <end position="826"/>
    </location>
</feature>
<keyword evidence="3" id="KW-0645">Protease</keyword>
<feature type="domain" description="USP" evidence="9">
    <location>
        <begin position="1401"/>
        <end position="2231"/>
    </location>
</feature>
<dbReference type="InterPro" id="IPR023174">
    <property type="entry name" value="PDEase_CS"/>
</dbReference>
<dbReference type="GO" id="GO:0046872">
    <property type="term" value="F:metal ion binding"/>
    <property type="evidence" value="ECO:0007669"/>
    <property type="project" value="UniProtKB-KW"/>
</dbReference>
<feature type="region of interest" description="Disordered" evidence="8">
    <location>
        <begin position="1671"/>
        <end position="1705"/>
    </location>
</feature>
<evidence type="ECO:0000256" key="5">
    <source>
        <dbReference type="ARBA" id="ARBA00022801"/>
    </source>
</evidence>
<protein>
    <recommendedName>
        <fullName evidence="7">Phosphodiesterase</fullName>
        <ecNumber evidence="7">3.1.4.-</ecNumber>
    </recommendedName>
</protein>
<feature type="domain" description="PDEase" evidence="11">
    <location>
        <begin position="264"/>
        <end position="617"/>
    </location>
</feature>
<feature type="compositionally biased region" description="Polar residues" evidence="8">
    <location>
        <begin position="1271"/>
        <end position="1280"/>
    </location>
</feature>
<evidence type="ECO:0000256" key="1">
    <source>
        <dbReference type="ARBA" id="ARBA00000707"/>
    </source>
</evidence>
<keyword evidence="13" id="KW-1185">Reference proteome</keyword>
<dbReference type="InterPro" id="IPR028889">
    <property type="entry name" value="USP"/>
</dbReference>
<feature type="region of interest" description="Disordered" evidence="8">
    <location>
        <begin position="1253"/>
        <end position="1280"/>
    </location>
</feature>
<dbReference type="CDD" id="cd00077">
    <property type="entry name" value="HDc"/>
    <property type="match status" value="1"/>
</dbReference>
<dbReference type="Pfam" id="PF06337">
    <property type="entry name" value="DUSP"/>
    <property type="match status" value="1"/>
</dbReference>
<feature type="compositionally biased region" description="Polar residues" evidence="8">
    <location>
        <begin position="956"/>
        <end position="977"/>
    </location>
</feature>
<evidence type="ECO:0000256" key="2">
    <source>
        <dbReference type="ARBA" id="ARBA00009085"/>
    </source>
</evidence>
<dbReference type="GO" id="GO:0004843">
    <property type="term" value="F:cysteine-type deubiquitinase activity"/>
    <property type="evidence" value="ECO:0007669"/>
    <property type="project" value="UniProtKB-EC"/>
</dbReference>
<dbReference type="EMBL" id="ONZQ02000007">
    <property type="protein sequence ID" value="SPO02727.1"/>
    <property type="molecule type" value="Genomic_DNA"/>
</dbReference>
<feature type="compositionally biased region" description="Basic and acidic residues" evidence="8">
    <location>
        <begin position="88"/>
        <end position="99"/>
    </location>
</feature>
<dbReference type="PROSITE" id="PS00126">
    <property type="entry name" value="PDEASE_I_1"/>
    <property type="match status" value="1"/>
</dbReference>
<feature type="region of interest" description="Disordered" evidence="8">
    <location>
        <begin position="88"/>
        <end position="111"/>
    </location>
</feature>
<dbReference type="InterPro" id="IPR036971">
    <property type="entry name" value="PDEase_catalytic_dom_sf"/>
</dbReference>
<dbReference type="GO" id="GO:0016579">
    <property type="term" value="P:protein deubiquitination"/>
    <property type="evidence" value="ECO:0007669"/>
    <property type="project" value="InterPro"/>
</dbReference>
<feature type="compositionally biased region" description="Acidic residues" evidence="8">
    <location>
        <begin position="1695"/>
        <end position="1704"/>
    </location>
</feature>
<dbReference type="Proteomes" id="UP001187682">
    <property type="component" value="Unassembled WGS sequence"/>
</dbReference>
<feature type="compositionally biased region" description="Polar residues" evidence="8">
    <location>
        <begin position="1253"/>
        <end position="1264"/>
    </location>
</feature>
<feature type="compositionally biased region" description="Basic and acidic residues" evidence="8">
    <location>
        <begin position="1684"/>
        <end position="1694"/>
    </location>
</feature>
<comment type="similarity">
    <text evidence="7">Belongs to the cyclic nucleotide phosphodiesterase family.</text>
</comment>
<keyword evidence="4" id="KW-0833">Ubl conjugation pathway</keyword>
<keyword evidence="6" id="KW-0788">Thiol protease</keyword>
<dbReference type="InterPro" id="IPR035927">
    <property type="entry name" value="DUSP-like_sf"/>
</dbReference>
<evidence type="ECO:0000256" key="4">
    <source>
        <dbReference type="ARBA" id="ARBA00022786"/>
    </source>
</evidence>
<dbReference type="SMART" id="SM00471">
    <property type="entry name" value="HDc"/>
    <property type="match status" value="1"/>
</dbReference>
<dbReference type="CDD" id="cd02674">
    <property type="entry name" value="Peptidase_C19R"/>
    <property type="match status" value="1"/>
</dbReference>
<dbReference type="PANTHER" id="PTHR21646">
    <property type="entry name" value="UBIQUITIN CARBOXYL-TERMINAL HYDROLASE"/>
    <property type="match status" value="1"/>
</dbReference>
<feature type="compositionally biased region" description="Polar residues" evidence="8">
    <location>
        <begin position="1363"/>
        <end position="1383"/>
    </location>
</feature>
<dbReference type="InterPro" id="IPR006615">
    <property type="entry name" value="Pept_C19_DUSP"/>
</dbReference>
<evidence type="ECO:0000256" key="8">
    <source>
        <dbReference type="SAM" id="MobiDB-lite"/>
    </source>
</evidence>
<dbReference type="PROSITE" id="PS50235">
    <property type="entry name" value="USP_3"/>
    <property type="match status" value="1"/>
</dbReference>
<feature type="compositionally biased region" description="Polar residues" evidence="8">
    <location>
        <begin position="2419"/>
        <end position="2437"/>
    </location>
</feature>
<feature type="domain" description="DUSP" evidence="10">
    <location>
        <begin position="1048"/>
        <end position="1167"/>
    </location>
</feature>
<dbReference type="InterPro" id="IPR018200">
    <property type="entry name" value="USP_CS"/>
</dbReference>
<feature type="region of interest" description="Disordered" evidence="8">
    <location>
        <begin position="1888"/>
        <end position="2010"/>
    </location>
</feature>
<dbReference type="GO" id="GO:0007165">
    <property type="term" value="P:signal transduction"/>
    <property type="evidence" value="ECO:0007669"/>
    <property type="project" value="InterPro"/>
</dbReference>
<dbReference type="GO" id="GO:0004114">
    <property type="term" value="F:3',5'-cyclic-nucleotide phosphodiesterase activity"/>
    <property type="evidence" value="ECO:0007669"/>
    <property type="project" value="InterPro"/>
</dbReference>
<feature type="region of interest" description="Disordered" evidence="8">
    <location>
        <begin position="839"/>
        <end position="1048"/>
    </location>
</feature>
<feature type="region of interest" description="Disordered" evidence="8">
    <location>
        <begin position="1339"/>
        <end position="1398"/>
    </location>
</feature>
<evidence type="ECO:0000313" key="12">
    <source>
        <dbReference type="EMBL" id="SPO02727.1"/>
    </source>
</evidence>
<dbReference type="SUPFAM" id="SSF143791">
    <property type="entry name" value="DUSP-like"/>
    <property type="match status" value="1"/>
</dbReference>
<evidence type="ECO:0000256" key="6">
    <source>
        <dbReference type="ARBA" id="ARBA00022807"/>
    </source>
</evidence>
<evidence type="ECO:0000259" key="9">
    <source>
        <dbReference type="PROSITE" id="PS50235"/>
    </source>
</evidence>
<comment type="similarity">
    <text evidence="2">Belongs to the peptidase C19 family.</text>
</comment>
<dbReference type="Pfam" id="PF00443">
    <property type="entry name" value="UCH"/>
    <property type="match status" value="1"/>
</dbReference>
<dbReference type="PROSITE" id="PS51845">
    <property type="entry name" value="PDEASE_I_2"/>
    <property type="match status" value="1"/>
</dbReference>
<feature type="compositionally biased region" description="Polar residues" evidence="8">
    <location>
        <begin position="1904"/>
        <end position="1937"/>
    </location>
</feature>
<feature type="compositionally biased region" description="Low complexity" evidence="8">
    <location>
        <begin position="900"/>
        <end position="912"/>
    </location>
</feature>